<dbReference type="EMBL" id="QTUA01000001">
    <property type="protein sequence ID" value="REF31254.1"/>
    <property type="molecule type" value="Genomic_DNA"/>
</dbReference>
<keyword evidence="5" id="KW-1185">Reference proteome</keyword>
<protein>
    <submittedName>
        <fullName evidence="4">Uncharacterized protein DUF2786</fullName>
    </submittedName>
</protein>
<gene>
    <name evidence="4" type="ORF">DFJ65_2303</name>
</gene>
<organism evidence="4 5">
    <name type="scientific">Calidifontibacter indicus</name>
    <dbReference type="NCBI Taxonomy" id="419650"/>
    <lineage>
        <taxon>Bacteria</taxon>
        <taxon>Bacillati</taxon>
        <taxon>Actinomycetota</taxon>
        <taxon>Actinomycetes</taxon>
        <taxon>Micrococcales</taxon>
        <taxon>Dermacoccaceae</taxon>
        <taxon>Calidifontibacter</taxon>
    </lineage>
</organism>
<feature type="region of interest" description="Disordered" evidence="1">
    <location>
        <begin position="418"/>
        <end position="443"/>
    </location>
</feature>
<proteinExistence type="predicted"/>
<accession>A0A3D9UZ66</accession>
<evidence type="ECO:0000256" key="1">
    <source>
        <dbReference type="SAM" id="MobiDB-lite"/>
    </source>
</evidence>
<feature type="region of interest" description="Disordered" evidence="1">
    <location>
        <begin position="1"/>
        <end position="35"/>
    </location>
</feature>
<feature type="domain" description="DUF7168" evidence="3">
    <location>
        <begin position="278"/>
        <end position="390"/>
    </location>
</feature>
<evidence type="ECO:0000259" key="2">
    <source>
        <dbReference type="Pfam" id="PF10979"/>
    </source>
</evidence>
<reference evidence="4 5" key="1">
    <citation type="submission" date="2018-08" db="EMBL/GenBank/DDBJ databases">
        <title>Sequencing the genomes of 1000 actinobacteria strains.</title>
        <authorList>
            <person name="Klenk H.-P."/>
        </authorList>
    </citation>
    <scope>NUCLEOTIDE SEQUENCE [LARGE SCALE GENOMIC DNA]</scope>
    <source>
        <strain evidence="4 5">DSM 22967</strain>
    </source>
</reference>
<sequence>MSTKRHEHKPRRRRPHTGAAFGRGDDLPRSDDNPQDDVRLLLHDAAVAVQADDMTRFDDNVVMLAARCDQPAMRATVHSQVRQALEDRLQAAWDSGWQPADIHRMVLRRSTKPVADFTLRVIEHQLRSYARDTIHPGWRAQIAELREGAESPQDPIMSCRQDGMSWLAIMDAAARCLHVLLILPPVQIIGPRPGEWVKPTDPDETEVDDRILTRVRMLLAKAESTPYEAEAETFTAGAASLIARHRISEAMLAASRTDQPKDGASATRIGVENPYEQPKVQLLNAVAEANSCKVVWSKELGFATVVGFPSDLSGVELLYTSLLLQATNTMTAAGQRSVQGAHRRSRSFRASFLSAFAFRIGERLQEATDVEERSATAEFGGAARGERLPALIERDQHVTDAYERLFPQVVQARSRARFDREGWHHGRQAADQADMRSRAELRG</sequence>
<feature type="compositionally biased region" description="Basic residues" evidence="1">
    <location>
        <begin position="1"/>
        <end position="16"/>
    </location>
</feature>
<evidence type="ECO:0000313" key="5">
    <source>
        <dbReference type="Proteomes" id="UP000256253"/>
    </source>
</evidence>
<evidence type="ECO:0000313" key="4">
    <source>
        <dbReference type="EMBL" id="REF31254.1"/>
    </source>
</evidence>
<dbReference type="OrthoDB" id="3508128at2"/>
<dbReference type="Proteomes" id="UP000256253">
    <property type="component" value="Unassembled WGS sequence"/>
</dbReference>
<dbReference type="InterPro" id="IPR055592">
    <property type="entry name" value="DUF7168"/>
</dbReference>
<name>A0A3D9UZ66_9MICO</name>
<comment type="caution">
    <text evidence="4">The sequence shown here is derived from an EMBL/GenBank/DDBJ whole genome shotgun (WGS) entry which is preliminary data.</text>
</comment>
<dbReference type="Pfam" id="PF23771">
    <property type="entry name" value="DUF7168"/>
    <property type="match status" value="1"/>
</dbReference>
<dbReference type="Pfam" id="PF10979">
    <property type="entry name" value="DUF2786"/>
    <property type="match status" value="1"/>
</dbReference>
<feature type="domain" description="DUF2786" evidence="2">
    <location>
        <begin position="210"/>
        <end position="249"/>
    </location>
</feature>
<dbReference type="AlphaFoldDB" id="A0A3D9UZ66"/>
<dbReference type="RefSeq" id="WP_115923125.1">
    <property type="nucleotide sequence ID" value="NZ_QTUA01000001.1"/>
</dbReference>
<feature type="compositionally biased region" description="Basic and acidic residues" evidence="1">
    <location>
        <begin position="433"/>
        <end position="443"/>
    </location>
</feature>
<dbReference type="InterPro" id="IPR024498">
    <property type="entry name" value="DUF2786"/>
</dbReference>
<evidence type="ECO:0000259" key="3">
    <source>
        <dbReference type="Pfam" id="PF23771"/>
    </source>
</evidence>
<feature type="compositionally biased region" description="Basic and acidic residues" evidence="1">
    <location>
        <begin position="23"/>
        <end position="35"/>
    </location>
</feature>